<dbReference type="EMBL" id="VJMJ01000170">
    <property type="protein sequence ID" value="KAF0728992.1"/>
    <property type="molecule type" value="Genomic_DNA"/>
</dbReference>
<feature type="domain" description="EGF-like" evidence="10">
    <location>
        <begin position="446"/>
        <end position="488"/>
    </location>
</feature>
<evidence type="ECO:0000313" key="11">
    <source>
        <dbReference type="EMBL" id="KAF0728992.1"/>
    </source>
</evidence>
<feature type="transmembrane region" description="Helical" evidence="8">
    <location>
        <begin position="678"/>
        <end position="698"/>
    </location>
</feature>
<feature type="transmembrane region" description="Helical" evidence="8">
    <location>
        <begin position="606"/>
        <end position="626"/>
    </location>
</feature>
<dbReference type="PROSITE" id="PS01186">
    <property type="entry name" value="EGF_2"/>
    <property type="match status" value="1"/>
</dbReference>
<comment type="subcellular location">
    <subcellularLocation>
        <location evidence="1">Cell membrane</location>
        <topology evidence="1">Multi-pass membrane protein</topology>
    </subcellularLocation>
</comment>
<comment type="caution">
    <text evidence="11">The sequence shown here is derived from an EMBL/GenBank/DDBJ whole genome shotgun (WGS) entry which is preliminary data.</text>
</comment>
<dbReference type="PROSITE" id="PS50026">
    <property type="entry name" value="EGF_3"/>
    <property type="match status" value="1"/>
</dbReference>
<dbReference type="Pfam" id="PF12036">
    <property type="entry name" value="DUF3522"/>
    <property type="match status" value="1"/>
</dbReference>
<name>A0A6G0WNT6_9STRA</name>
<keyword evidence="12" id="KW-1185">Reference proteome</keyword>
<keyword evidence="6 8" id="KW-0472">Membrane</keyword>
<feature type="transmembrane region" description="Helical" evidence="8">
    <location>
        <begin position="523"/>
        <end position="543"/>
    </location>
</feature>
<evidence type="ECO:0000256" key="4">
    <source>
        <dbReference type="ARBA" id="ARBA00022692"/>
    </source>
</evidence>
<evidence type="ECO:0000256" key="2">
    <source>
        <dbReference type="ARBA" id="ARBA00005542"/>
    </source>
</evidence>
<evidence type="ECO:0000259" key="10">
    <source>
        <dbReference type="PROSITE" id="PS50026"/>
    </source>
</evidence>
<organism evidence="11 12">
    <name type="scientific">Aphanomyces euteiches</name>
    <dbReference type="NCBI Taxonomy" id="100861"/>
    <lineage>
        <taxon>Eukaryota</taxon>
        <taxon>Sar</taxon>
        <taxon>Stramenopiles</taxon>
        <taxon>Oomycota</taxon>
        <taxon>Saprolegniomycetes</taxon>
        <taxon>Saprolegniales</taxon>
        <taxon>Verrucalvaceae</taxon>
        <taxon>Aphanomyces</taxon>
    </lineage>
</organism>
<dbReference type="InterPro" id="IPR000742">
    <property type="entry name" value="EGF"/>
</dbReference>
<feature type="transmembrane region" description="Helical" evidence="8">
    <location>
        <begin position="498"/>
        <end position="516"/>
    </location>
</feature>
<evidence type="ECO:0000256" key="5">
    <source>
        <dbReference type="ARBA" id="ARBA00022989"/>
    </source>
</evidence>
<evidence type="ECO:0000256" key="3">
    <source>
        <dbReference type="ARBA" id="ARBA00022475"/>
    </source>
</evidence>
<dbReference type="PROSITE" id="PS00022">
    <property type="entry name" value="EGF_1"/>
    <property type="match status" value="1"/>
</dbReference>
<feature type="chain" id="PRO_5026141493" description="EGF-like domain-containing protein" evidence="9">
    <location>
        <begin position="17"/>
        <end position="752"/>
    </location>
</feature>
<keyword evidence="7" id="KW-1015">Disulfide bond</keyword>
<keyword evidence="5 8" id="KW-1133">Transmembrane helix</keyword>
<comment type="similarity">
    <text evidence="2">Belongs to the TMEM8 family.</text>
</comment>
<evidence type="ECO:0000256" key="8">
    <source>
        <dbReference type="SAM" id="Phobius"/>
    </source>
</evidence>
<evidence type="ECO:0000256" key="7">
    <source>
        <dbReference type="PROSITE-ProRule" id="PRU00076"/>
    </source>
</evidence>
<evidence type="ECO:0000256" key="1">
    <source>
        <dbReference type="ARBA" id="ARBA00004651"/>
    </source>
</evidence>
<feature type="transmembrane region" description="Helical" evidence="8">
    <location>
        <begin position="555"/>
        <end position="575"/>
    </location>
</feature>
<dbReference type="GO" id="GO:0005886">
    <property type="term" value="C:plasma membrane"/>
    <property type="evidence" value="ECO:0007669"/>
    <property type="project" value="UniProtKB-SubCell"/>
</dbReference>
<dbReference type="AlphaFoldDB" id="A0A6G0WNT6"/>
<protein>
    <recommendedName>
        <fullName evidence="10">EGF-like domain-containing protein</fullName>
    </recommendedName>
</protein>
<dbReference type="InterPro" id="IPR021910">
    <property type="entry name" value="NGX6/PGAP6/MYMK"/>
</dbReference>
<gene>
    <name evidence="11" type="ORF">Ae201684_013293</name>
</gene>
<evidence type="ECO:0000313" key="12">
    <source>
        <dbReference type="Proteomes" id="UP000481153"/>
    </source>
</evidence>
<keyword evidence="7" id="KW-0245">EGF-like domain</keyword>
<feature type="signal peptide" evidence="9">
    <location>
        <begin position="1"/>
        <end position="16"/>
    </location>
</feature>
<keyword evidence="9" id="KW-0732">Signal</keyword>
<proteinExistence type="inferred from homology"/>
<dbReference type="VEuPathDB" id="FungiDB:AeMF1_004668"/>
<keyword evidence="4 8" id="KW-0812">Transmembrane</keyword>
<accession>A0A6G0WNT6</accession>
<keyword evidence="3" id="KW-1003">Cell membrane</keyword>
<reference evidence="11 12" key="1">
    <citation type="submission" date="2019-07" db="EMBL/GenBank/DDBJ databases">
        <title>Genomics analysis of Aphanomyces spp. identifies a new class of oomycete effector associated with host adaptation.</title>
        <authorList>
            <person name="Gaulin E."/>
        </authorList>
    </citation>
    <scope>NUCLEOTIDE SEQUENCE [LARGE SCALE GENOMIC DNA]</scope>
    <source>
        <strain evidence="11 12">ATCC 201684</strain>
    </source>
</reference>
<sequence>MWRALFAACVLSAAAALRVDKSWVEHFYGRVKGDGYEYFAIDVPPGVYLVELLLVLSELGPRTPPVLYLKHDAFPTETSFDLQINTSLTSPYISTTLTNLKIGRQYITVWGGNIHGSVTTFGVGPSQIMWWYLDLTFHMCLDLDAFGSSCQAPRVAIASSKTSNGGKNGSATTCLDLASSVKVFSFELTQPWIDLTVQLTSSDPNVKWGLYLDAANPLASDSVAVQNGTAATNQFHVTRPQTGTWLVVVKTTSSRGSCAQNGGTKITVAFLTQPCTSVDGFCTVPANTTTLNELRNAAYPTDDYIIHAAFNSFQATPPSSQLQAYELELSPLYTGSTVILHMAATVNLIDFVIYIRVDGWPSDTLYDYTFNASQTMPINPVGLSDDPTKSTVVSFDVLRNQTNGTIVVVEFPPILFPKPGHWYIIVRPTKVDTLVKSSWNAALQLRTAACPTHNTCSDRGTCVVKTSYQGFVYGECLCTYGYGGRDCSTNVYSNGERLGRTLLLLLSNGAILPAAVLSWTRKLYVEAVLFASLGVISGVYHACDMNLYCVLPYKFLQTMDFAFTFNAIMMGFIHLSGAFKHAAMQVFVLVALIFMTAFNATTMKNWLAVGIVILVQFISTWTYYLALAKHRLGVSVVETLHRFLFQSDNFDVRFLCVGVVLWGSAFGCFFVESGQSYWLIHSIWHCTAMLAACAFMGVRKNNRYRCIRADGQDVLSHDATDAARTESRQKSLQKDQVILPLHVKQVPPIQST</sequence>
<dbReference type="PANTHER" id="PTHR14319:SF3">
    <property type="entry name" value="TRANSMEMBRANE PROTEIN-LIKE PROTEIN"/>
    <property type="match status" value="1"/>
</dbReference>
<dbReference type="PANTHER" id="PTHR14319">
    <property type="entry name" value="FIVE-SPAN TRANSMEMBRANE PROTEIN M83"/>
    <property type="match status" value="1"/>
</dbReference>
<dbReference type="Proteomes" id="UP000481153">
    <property type="component" value="Unassembled WGS sequence"/>
</dbReference>
<comment type="caution">
    <text evidence="7">Lacks conserved residue(s) required for the propagation of feature annotation.</text>
</comment>
<evidence type="ECO:0000256" key="9">
    <source>
        <dbReference type="SAM" id="SignalP"/>
    </source>
</evidence>
<feature type="transmembrane region" description="Helical" evidence="8">
    <location>
        <begin position="582"/>
        <end position="600"/>
    </location>
</feature>
<dbReference type="SUPFAM" id="SSF57196">
    <property type="entry name" value="EGF/Laminin"/>
    <property type="match status" value="1"/>
</dbReference>
<feature type="disulfide bond" evidence="7">
    <location>
        <begin position="478"/>
        <end position="487"/>
    </location>
</feature>
<feature type="transmembrane region" description="Helical" evidence="8">
    <location>
        <begin position="652"/>
        <end position="672"/>
    </location>
</feature>
<evidence type="ECO:0000256" key="6">
    <source>
        <dbReference type="ARBA" id="ARBA00023136"/>
    </source>
</evidence>